<dbReference type="CDD" id="cd11281">
    <property type="entry name" value="ADF_drebrin_like"/>
    <property type="match status" value="1"/>
</dbReference>
<proteinExistence type="predicted"/>
<keyword evidence="7" id="KW-1185">Reference proteome</keyword>
<dbReference type="GeneID" id="66115111"/>
<feature type="compositionally biased region" description="Polar residues" evidence="3">
    <location>
        <begin position="308"/>
        <end position="328"/>
    </location>
</feature>
<dbReference type="Gene3D" id="3.40.20.10">
    <property type="entry name" value="Severin"/>
    <property type="match status" value="1"/>
</dbReference>
<feature type="domain" description="SH3" evidence="4">
    <location>
        <begin position="608"/>
        <end position="667"/>
    </location>
</feature>
<dbReference type="InterPro" id="IPR001452">
    <property type="entry name" value="SH3_domain"/>
</dbReference>
<dbReference type="SUPFAM" id="SSF50044">
    <property type="entry name" value="SH3-domain"/>
    <property type="match status" value="2"/>
</dbReference>
<dbReference type="RefSeq" id="XP_043047889.1">
    <property type="nucleotide sequence ID" value="XM_043192521.1"/>
</dbReference>
<evidence type="ECO:0000256" key="3">
    <source>
        <dbReference type="SAM" id="MobiDB-lite"/>
    </source>
</evidence>
<feature type="compositionally biased region" description="Basic and acidic residues" evidence="3">
    <location>
        <begin position="207"/>
        <end position="228"/>
    </location>
</feature>
<sequence length="667" mass="72188">MEKIDLSTNLKRIQEAYNKVVGGDPEATYVVYSVDKKATLDLKETGDGDLDEFISQFEEGHVQYGLSRLTVPGSDVTKILLLGWCPDSAPAKLRMSFAQNTAEFSKVLNGYHVQIVARDEDDLDANEFLRRVCAAAGANYSAQSSSKSAGGGSSSTSTPIRPKPVAAPIKPSFVPKSTGKPVAASTSSSSVAPAPAPTIGKSFPAKSEGDEWGGEKELEVRDFSKEPLEEVPSAYKPLKVDIAELRKGKSDTVSSTPVPFKSTVEDEKKKDDEPPKTFSERMSSFNRPESKSSSSSDGRLTSLPKPKPSNTVSLRFTPTVTTSGTSPKFGSKPSIVNPVENRNDKIVGGFKIFGAENGKTPAQLWAEKKGKFKSVPQEDEAADHSHVESDMDKLTVNDEEKEESVVKPSDHVFDKFAKQEEDDEDEDRKPVQFLPARNLPPPPIRTVVRPAEVEEDEDKSPSLPSRSEPEHVEEEEEEEETPAPPSLPSRSQPQPEEEPEEEEGEEGEAPAPVLPSRSGASGSLQAIAEYDCEADESNEISFKEGDLIVDIEQIDEEWWKGKHSKTGNVGLFPSSYVSLKSEETSSAATGATPPAPPARASPAPAAADIGISAVAEYDCEADEDNELSFKEGDVIIEIEKIDADWWKGKHSTTGAVGLFPASYVTIN</sequence>
<dbReference type="GO" id="GO:0051015">
    <property type="term" value="F:actin filament binding"/>
    <property type="evidence" value="ECO:0007669"/>
    <property type="project" value="TreeGrafter"/>
</dbReference>
<feature type="compositionally biased region" description="Basic and acidic residues" evidence="3">
    <location>
        <begin position="263"/>
        <end position="279"/>
    </location>
</feature>
<dbReference type="Pfam" id="PF00018">
    <property type="entry name" value="SH3_1"/>
    <property type="match status" value="2"/>
</dbReference>
<dbReference type="Proteomes" id="UP000790833">
    <property type="component" value="Unassembled WGS sequence"/>
</dbReference>
<dbReference type="GO" id="GO:0030833">
    <property type="term" value="P:regulation of actin filament polymerization"/>
    <property type="evidence" value="ECO:0007669"/>
    <property type="project" value="TreeGrafter"/>
</dbReference>
<dbReference type="PANTHER" id="PTHR10829:SF25">
    <property type="entry name" value="DREBRIN-LIKE PROTEIN"/>
    <property type="match status" value="1"/>
</dbReference>
<dbReference type="PROSITE" id="PS51263">
    <property type="entry name" value="ADF_H"/>
    <property type="match status" value="1"/>
</dbReference>
<evidence type="ECO:0000259" key="4">
    <source>
        <dbReference type="PROSITE" id="PS50002"/>
    </source>
</evidence>
<dbReference type="PROSITE" id="PS50002">
    <property type="entry name" value="SH3"/>
    <property type="match status" value="2"/>
</dbReference>
<evidence type="ECO:0000313" key="7">
    <source>
        <dbReference type="Proteomes" id="UP000790833"/>
    </source>
</evidence>
<feature type="compositionally biased region" description="Acidic residues" evidence="3">
    <location>
        <begin position="495"/>
        <end position="508"/>
    </location>
</feature>
<dbReference type="PRINTS" id="PR00452">
    <property type="entry name" value="SH3DOMAIN"/>
</dbReference>
<feature type="region of interest" description="Disordered" evidence="3">
    <location>
        <begin position="367"/>
        <end position="530"/>
    </location>
</feature>
<feature type="region of interest" description="Disordered" evidence="3">
    <location>
        <begin position="583"/>
        <end position="604"/>
    </location>
</feature>
<feature type="compositionally biased region" description="Basic and acidic residues" evidence="3">
    <location>
        <begin position="238"/>
        <end position="250"/>
    </location>
</feature>
<dbReference type="SUPFAM" id="SSF55753">
    <property type="entry name" value="Actin depolymerizing proteins"/>
    <property type="match status" value="1"/>
</dbReference>
<dbReference type="EMBL" id="JAHMUF010000018">
    <property type="protein sequence ID" value="KAG7192339.1"/>
    <property type="molecule type" value="Genomic_DNA"/>
</dbReference>
<dbReference type="InterPro" id="IPR036028">
    <property type="entry name" value="SH3-like_dom_sf"/>
</dbReference>
<feature type="compositionally biased region" description="Low complexity" evidence="3">
    <location>
        <begin position="142"/>
        <end position="158"/>
    </location>
</feature>
<dbReference type="SMART" id="SM00326">
    <property type="entry name" value="SH3"/>
    <property type="match status" value="2"/>
</dbReference>
<dbReference type="AlphaFoldDB" id="A0A9P7V6L6"/>
<feature type="compositionally biased region" description="Low complexity" evidence="3">
    <location>
        <begin position="283"/>
        <end position="302"/>
    </location>
</feature>
<gene>
    <name evidence="6" type="ORF">KQ657_001737</name>
</gene>
<dbReference type="InterPro" id="IPR029006">
    <property type="entry name" value="ADF-H/Gelsolin-like_dom_sf"/>
</dbReference>
<reference evidence="6" key="1">
    <citation type="submission" date="2021-03" db="EMBL/GenBank/DDBJ databases">
        <authorList>
            <person name="Palmer J.M."/>
        </authorList>
    </citation>
    <scope>NUCLEOTIDE SEQUENCE</scope>
    <source>
        <strain evidence="6">ARV_011</strain>
    </source>
</reference>
<dbReference type="PANTHER" id="PTHR10829">
    <property type="entry name" value="CORTACTIN AND DREBRIN"/>
    <property type="match status" value="1"/>
</dbReference>
<protein>
    <recommendedName>
        <fullName evidence="8">Actin binding protein</fullName>
    </recommendedName>
</protein>
<evidence type="ECO:0000259" key="5">
    <source>
        <dbReference type="PROSITE" id="PS51263"/>
    </source>
</evidence>
<feature type="compositionally biased region" description="Acidic residues" evidence="3">
    <location>
        <begin position="471"/>
        <end position="481"/>
    </location>
</feature>
<dbReference type="OrthoDB" id="5971719at2759"/>
<name>A0A9P7V6L6_9ASCO</name>
<dbReference type="GO" id="GO:0030427">
    <property type="term" value="C:site of polarized growth"/>
    <property type="evidence" value="ECO:0007669"/>
    <property type="project" value="TreeGrafter"/>
</dbReference>
<feature type="compositionally biased region" description="Basic and acidic residues" evidence="3">
    <location>
        <begin position="382"/>
        <end position="419"/>
    </location>
</feature>
<accession>A0A9P7V6L6</accession>
<dbReference type="GO" id="GO:0005884">
    <property type="term" value="C:actin filament"/>
    <property type="evidence" value="ECO:0007669"/>
    <property type="project" value="TreeGrafter"/>
</dbReference>
<dbReference type="Gene3D" id="2.30.30.40">
    <property type="entry name" value="SH3 Domains"/>
    <property type="match status" value="2"/>
</dbReference>
<dbReference type="Pfam" id="PF00241">
    <property type="entry name" value="Cofilin_ADF"/>
    <property type="match status" value="1"/>
</dbReference>
<feature type="domain" description="ADF-H" evidence="5">
    <location>
        <begin position="5"/>
        <end position="133"/>
    </location>
</feature>
<dbReference type="GO" id="GO:0030864">
    <property type="term" value="C:cortical actin cytoskeleton"/>
    <property type="evidence" value="ECO:0007669"/>
    <property type="project" value="TreeGrafter"/>
</dbReference>
<comment type="caution">
    <text evidence="6">The sequence shown here is derived from an EMBL/GenBank/DDBJ whole genome shotgun (WGS) entry which is preliminary data.</text>
</comment>
<evidence type="ECO:0000313" key="6">
    <source>
        <dbReference type="EMBL" id="KAG7192339.1"/>
    </source>
</evidence>
<dbReference type="InterPro" id="IPR002108">
    <property type="entry name" value="ADF-H"/>
</dbReference>
<feature type="compositionally biased region" description="Low complexity" evidence="3">
    <location>
        <begin position="181"/>
        <end position="193"/>
    </location>
</feature>
<dbReference type="SMART" id="SM00102">
    <property type="entry name" value="ADF"/>
    <property type="match status" value="1"/>
</dbReference>
<evidence type="ECO:0000256" key="1">
    <source>
        <dbReference type="ARBA" id="ARBA00022443"/>
    </source>
</evidence>
<feature type="region of interest" description="Disordered" evidence="3">
    <location>
        <begin position="142"/>
        <end position="340"/>
    </location>
</feature>
<keyword evidence="1 2" id="KW-0728">SH3 domain</keyword>
<organism evidence="6 7">
    <name type="scientific">Scheffersomyces spartinae</name>
    <dbReference type="NCBI Taxonomy" id="45513"/>
    <lineage>
        <taxon>Eukaryota</taxon>
        <taxon>Fungi</taxon>
        <taxon>Dikarya</taxon>
        <taxon>Ascomycota</taxon>
        <taxon>Saccharomycotina</taxon>
        <taxon>Pichiomycetes</taxon>
        <taxon>Debaryomycetaceae</taxon>
        <taxon>Scheffersomyces</taxon>
    </lineage>
</organism>
<evidence type="ECO:0000256" key="2">
    <source>
        <dbReference type="PROSITE-ProRule" id="PRU00192"/>
    </source>
</evidence>
<feature type="domain" description="SH3" evidence="4">
    <location>
        <begin position="521"/>
        <end position="582"/>
    </location>
</feature>
<dbReference type="CDD" id="cd11819">
    <property type="entry name" value="SH3_Cortactin_like"/>
    <property type="match status" value="1"/>
</dbReference>
<evidence type="ECO:0008006" key="8">
    <source>
        <dbReference type="Google" id="ProtNLM"/>
    </source>
</evidence>